<dbReference type="AlphaFoldDB" id="A0A382EJ15"/>
<dbReference type="GO" id="GO:0004065">
    <property type="term" value="F:arylsulfatase activity"/>
    <property type="evidence" value="ECO:0007669"/>
    <property type="project" value="TreeGrafter"/>
</dbReference>
<sequence>MTDKLNILFLFADQMHAFAMGCMGNSEIHTPNLDRMAEEGVLFRNTYSNAPVCSPFRATLVTGQYGSQTGTLSNSSYFPDGTRTVAGALNNGGYRTGWVGKWHLGGTGNTWIPPKLRADFTEFVGYQC</sequence>
<organism evidence="6">
    <name type="scientific">marine metagenome</name>
    <dbReference type="NCBI Taxonomy" id="408172"/>
    <lineage>
        <taxon>unclassified sequences</taxon>
        <taxon>metagenomes</taxon>
        <taxon>ecological metagenomes</taxon>
    </lineage>
</organism>
<dbReference type="EMBL" id="UINC01044460">
    <property type="protein sequence ID" value="SVB49961.1"/>
    <property type="molecule type" value="Genomic_DNA"/>
</dbReference>
<dbReference type="PROSITE" id="PS00149">
    <property type="entry name" value="SULFATASE_2"/>
    <property type="match status" value="1"/>
</dbReference>
<dbReference type="Pfam" id="PF00884">
    <property type="entry name" value="Sulfatase"/>
    <property type="match status" value="1"/>
</dbReference>
<evidence type="ECO:0000256" key="2">
    <source>
        <dbReference type="ARBA" id="ARBA00022723"/>
    </source>
</evidence>
<evidence type="ECO:0000256" key="4">
    <source>
        <dbReference type="ARBA" id="ARBA00022837"/>
    </source>
</evidence>
<dbReference type="SUPFAM" id="SSF53649">
    <property type="entry name" value="Alkaline phosphatase-like"/>
    <property type="match status" value="1"/>
</dbReference>
<keyword evidence="2" id="KW-0479">Metal-binding</keyword>
<dbReference type="PANTHER" id="PTHR42693:SF53">
    <property type="entry name" value="ENDO-4-O-SULFATASE"/>
    <property type="match status" value="1"/>
</dbReference>
<name>A0A382EJ15_9ZZZZ</name>
<dbReference type="PANTHER" id="PTHR42693">
    <property type="entry name" value="ARYLSULFATASE FAMILY MEMBER"/>
    <property type="match status" value="1"/>
</dbReference>
<dbReference type="GO" id="GO:0046872">
    <property type="term" value="F:metal ion binding"/>
    <property type="evidence" value="ECO:0007669"/>
    <property type="project" value="UniProtKB-KW"/>
</dbReference>
<proteinExistence type="inferred from homology"/>
<feature type="non-terminal residue" evidence="6">
    <location>
        <position position="128"/>
    </location>
</feature>
<dbReference type="InterPro" id="IPR000917">
    <property type="entry name" value="Sulfatase_N"/>
</dbReference>
<evidence type="ECO:0000259" key="5">
    <source>
        <dbReference type="Pfam" id="PF00884"/>
    </source>
</evidence>
<dbReference type="Gene3D" id="3.40.720.10">
    <property type="entry name" value="Alkaline Phosphatase, subunit A"/>
    <property type="match status" value="1"/>
</dbReference>
<dbReference type="InterPro" id="IPR024607">
    <property type="entry name" value="Sulfatase_CS"/>
</dbReference>
<feature type="domain" description="Sulfatase N-terminal" evidence="5">
    <location>
        <begin position="6"/>
        <end position="124"/>
    </location>
</feature>
<dbReference type="InterPro" id="IPR050738">
    <property type="entry name" value="Sulfatase"/>
</dbReference>
<keyword evidence="4" id="KW-0106">Calcium</keyword>
<evidence type="ECO:0000256" key="1">
    <source>
        <dbReference type="ARBA" id="ARBA00008779"/>
    </source>
</evidence>
<evidence type="ECO:0000313" key="6">
    <source>
        <dbReference type="EMBL" id="SVB49961.1"/>
    </source>
</evidence>
<accession>A0A382EJ15</accession>
<protein>
    <recommendedName>
        <fullName evidence="5">Sulfatase N-terminal domain-containing protein</fullName>
    </recommendedName>
</protein>
<dbReference type="InterPro" id="IPR017850">
    <property type="entry name" value="Alkaline_phosphatase_core_sf"/>
</dbReference>
<reference evidence="6" key="1">
    <citation type="submission" date="2018-05" db="EMBL/GenBank/DDBJ databases">
        <authorList>
            <person name="Lanie J.A."/>
            <person name="Ng W.-L."/>
            <person name="Kazmierczak K.M."/>
            <person name="Andrzejewski T.M."/>
            <person name="Davidsen T.M."/>
            <person name="Wayne K.J."/>
            <person name="Tettelin H."/>
            <person name="Glass J.I."/>
            <person name="Rusch D."/>
            <person name="Podicherti R."/>
            <person name="Tsui H.-C.T."/>
            <person name="Winkler M.E."/>
        </authorList>
    </citation>
    <scope>NUCLEOTIDE SEQUENCE</scope>
</reference>
<gene>
    <name evidence="6" type="ORF">METZ01_LOCUS202815</name>
</gene>
<evidence type="ECO:0000256" key="3">
    <source>
        <dbReference type="ARBA" id="ARBA00022801"/>
    </source>
</evidence>
<keyword evidence="3" id="KW-0378">Hydrolase</keyword>
<comment type="similarity">
    <text evidence="1">Belongs to the sulfatase family.</text>
</comment>